<comment type="caution">
    <text evidence="4">The sequence shown here is derived from an EMBL/GenBank/DDBJ whole genome shotgun (WGS) entry which is preliminary data.</text>
</comment>
<proteinExistence type="predicted"/>
<protein>
    <submittedName>
        <fullName evidence="4">Response regulator</fullName>
    </submittedName>
</protein>
<dbReference type="InterPro" id="IPR050595">
    <property type="entry name" value="Bact_response_regulator"/>
</dbReference>
<feature type="domain" description="Response regulatory" evidence="3">
    <location>
        <begin position="3"/>
        <end position="126"/>
    </location>
</feature>
<evidence type="ECO:0000313" key="5">
    <source>
        <dbReference type="Proteomes" id="UP001180081"/>
    </source>
</evidence>
<accession>A0ABT8B320</accession>
<reference evidence="4" key="1">
    <citation type="journal article" date="2014" name="Int. J. Syst. Evol. Microbiol.">
        <title>Complete genome of a new Firmicutes species belonging to the dominant human colonic microbiota ('Ruminococcus bicirculans') reveals two chromosomes and a selective capacity to utilize plant glucans.</title>
        <authorList>
            <consortium name="NISC Comparative Sequencing Program"/>
            <person name="Wegmann U."/>
            <person name="Louis P."/>
            <person name="Goesmann A."/>
            <person name="Henrissat B."/>
            <person name="Duncan S.H."/>
            <person name="Flint H.J."/>
        </authorList>
    </citation>
    <scope>NUCLEOTIDE SEQUENCE</scope>
    <source>
        <strain evidence="4">CECT 7703</strain>
    </source>
</reference>
<dbReference type="RefSeq" id="WP_290332092.1">
    <property type="nucleotide sequence ID" value="NZ_JAUFPU010000005.1"/>
</dbReference>
<dbReference type="Pfam" id="PF00072">
    <property type="entry name" value="Response_reg"/>
    <property type="match status" value="1"/>
</dbReference>
<dbReference type="EMBL" id="JAUFPU010000005">
    <property type="protein sequence ID" value="MDN3576531.1"/>
    <property type="molecule type" value="Genomic_DNA"/>
</dbReference>
<dbReference type="SUPFAM" id="SSF52172">
    <property type="entry name" value="CheY-like"/>
    <property type="match status" value="1"/>
</dbReference>
<evidence type="ECO:0000259" key="3">
    <source>
        <dbReference type="PROSITE" id="PS50110"/>
    </source>
</evidence>
<dbReference type="Gene3D" id="3.40.50.2300">
    <property type="match status" value="1"/>
</dbReference>
<dbReference type="PANTHER" id="PTHR44591">
    <property type="entry name" value="STRESS RESPONSE REGULATOR PROTEIN 1"/>
    <property type="match status" value="1"/>
</dbReference>
<reference evidence="4" key="2">
    <citation type="submission" date="2023-06" db="EMBL/GenBank/DDBJ databases">
        <authorList>
            <person name="Lucena T."/>
            <person name="Sun Q."/>
        </authorList>
    </citation>
    <scope>NUCLEOTIDE SEQUENCE</scope>
    <source>
        <strain evidence="4">CECT 7703</strain>
    </source>
</reference>
<evidence type="ECO:0000256" key="2">
    <source>
        <dbReference type="PROSITE-ProRule" id="PRU00169"/>
    </source>
</evidence>
<keyword evidence="1 2" id="KW-0597">Phosphoprotein</keyword>
<dbReference type="InterPro" id="IPR011006">
    <property type="entry name" value="CheY-like_superfamily"/>
</dbReference>
<dbReference type="InterPro" id="IPR001789">
    <property type="entry name" value="Sig_transdc_resp-reg_receiver"/>
</dbReference>
<dbReference type="PROSITE" id="PS50110">
    <property type="entry name" value="RESPONSE_REGULATORY"/>
    <property type="match status" value="1"/>
</dbReference>
<dbReference type="CDD" id="cd17569">
    <property type="entry name" value="REC_HupR-like"/>
    <property type="match status" value="1"/>
</dbReference>
<sequence>MFYILVVDDEPGILSALRRSLNNLDDEQGNSIPLTVDCYADPIEALKAADVKAYDAVISDYRMPGMNGVEFLLFFRTKQKDAVRILLSGYADIDGIIGAINEAQIFRYITKPWHEGELKHVLRQGLATRQLLQENKRLADMVRAEQAKVNKHELLLARLEAESPGITQVKWGPNGEVLLDE</sequence>
<evidence type="ECO:0000256" key="1">
    <source>
        <dbReference type="ARBA" id="ARBA00022553"/>
    </source>
</evidence>
<dbReference type="PANTHER" id="PTHR44591:SF19">
    <property type="entry name" value="TWO-COMPONENT RESPONSE REGULATOR-RELATED"/>
    <property type="match status" value="1"/>
</dbReference>
<gene>
    <name evidence="4" type="ORF">QWZ03_07100</name>
</gene>
<feature type="modified residue" description="4-aspartylphosphate" evidence="2">
    <location>
        <position position="60"/>
    </location>
</feature>
<keyword evidence="5" id="KW-1185">Reference proteome</keyword>
<name>A0ABT8B320_9NEIS</name>
<dbReference type="SMART" id="SM00448">
    <property type="entry name" value="REC"/>
    <property type="match status" value="1"/>
</dbReference>
<organism evidence="4 5">
    <name type="scientific">Chitinimonas viridis</name>
    <dbReference type="NCBI Taxonomy" id="664880"/>
    <lineage>
        <taxon>Bacteria</taxon>
        <taxon>Pseudomonadati</taxon>
        <taxon>Pseudomonadota</taxon>
        <taxon>Betaproteobacteria</taxon>
        <taxon>Neisseriales</taxon>
        <taxon>Chitinibacteraceae</taxon>
        <taxon>Chitinimonas</taxon>
    </lineage>
</organism>
<dbReference type="Proteomes" id="UP001180081">
    <property type="component" value="Unassembled WGS sequence"/>
</dbReference>
<evidence type="ECO:0000313" key="4">
    <source>
        <dbReference type="EMBL" id="MDN3576531.1"/>
    </source>
</evidence>